<organism evidence="1 2">
    <name type="scientific">Pelobates cultripes</name>
    <name type="common">Western spadefoot toad</name>
    <dbReference type="NCBI Taxonomy" id="61616"/>
    <lineage>
        <taxon>Eukaryota</taxon>
        <taxon>Metazoa</taxon>
        <taxon>Chordata</taxon>
        <taxon>Craniata</taxon>
        <taxon>Vertebrata</taxon>
        <taxon>Euteleostomi</taxon>
        <taxon>Amphibia</taxon>
        <taxon>Batrachia</taxon>
        <taxon>Anura</taxon>
        <taxon>Pelobatoidea</taxon>
        <taxon>Pelobatidae</taxon>
        <taxon>Pelobates</taxon>
    </lineage>
</organism>
<proteinExistence type="predicted"/>
<name>A0AAD1RM47_PELCU</name>
<accession>A0AAD1RM47</accession>
<feature type="non-terminal residue" evidence="1">
    <location>
        <position position="1"/>
    </location>
</feature>
<dbReference type="Proteomes" id="UP001295444">
    <property type="component" value="Chromosome 03"/>
</dbReference>
<evidence type="ECO:0000313" key="1">
    <source>
        <dbReference type="EMBL" id="CAH2274274.1"/>
    </source>
</evidence>
<protein>
    <submittedName>
        <fullName evidence="1">Uncharacterized protein</fullName>
    </submittedName>
</protein>
<dbReference type="AlphaFoldDB" id="A0AAD1RM47"/>
<gene>
    <name evidence="1" type="ORF">PECUL_23A057371</name>
</gene>
<sequence length="91" mass="10559">IDGTIKNSQKEITQIFTDYYQSLYNQATDNDTRTPVTRERIRAYLLGINLPKLQNKAVRSLEAPIMQDKIEELTPQLKSLFNKLRMDSTPD</sequence>
<reference evidence="1" key="1">
    <citation type="submission" date="2022-03" db="EMBL/GenBank/DDBJ databases">
        <authorList>
            <person name="Alioto T."/>
            <person name="Alioto T."/>
            <person name="Gomez Garrido J."/>
        </authorList>
    </citation>
    <scope>NUCLEOTIDE SEQUENCE</scope>
</reference>
<dbReference type="EMBL" id="OW240914">
    <property type="protein sequence ID" value="CAH2274274.1"/>
    <property type="molecule type" value="Genomic_DNA"/>
</dbReference>
<evidence type="ECO:0000313" key="2">
    <source>
        <dbReference type="Proteomes" id="UP001295444"/>
    </source>
</evidence>
<keyword evidence="2" id="KW-1185">Reference proteome</keyword>